<dbReference type="SUPFAM" id="SSF55174">
    <property type="entry name" value="Alpha-L RNA-binding motif"/>
    <property type="match status" value="1"/>
</dbReference>
<dbReference type="OrthoDB" id="9811532at2"/>
<keyword evidence="1" id="KW-0694">RNA-binding</keyword>
<protein>
    <submittedName>
        <fullName evidence="2">Ribosome-associated protein</fullName>
    </submittedName>
</protein>
<sequence length="68" mass="7724">MNKVKINTEIIKLDAFLKWSGIASLGSEAKIYIQEGLIKINGEICLQRGKKLKIGDVIEFENEEFEII</sequence>
<dbReference type="CDD" id="cd00165">
    <property type="entry name" value="S4"/>
    <property type="match status" value="1"/>
</dbReference>
<dbReference type="Gene3D" id="3.10.290.10">
    <property type="entry name" value="RNA-binding S4 domain"/>
    <property type="match status" value="1"/>
</dbReference>
<dbReference type="AlphaFoldDB" id="A0A1I1Q9F3"/>
<dbReference type="Pfam" id="PF13275">
    <property type="entry name" value="S4_2"/>
    <property type="match status" value="1"/>
</dbReference>
<evidence type="ECO:0000313" key="3">
    <source>
        <dbReference type="Proteomes" id="UP000199263"/>
    </source>
</evidence>
<name>A0A1I1Q9F3_9CLOT</name>
<dbReference type="Proteomes" id="UP000199263">
    <property type="component" value="Unassembled WGS sequence"/>
</dbReference>
<dbReference type="STRING" id="119641.SAMN05421842_1246"/>
<organism evidence="2 3">
    <name type="scientific">Clostridium uliginosum</name>
    <dbReference type="NCBI Taxonomy" id="119641"/>
    <lineage>
        <taxon>Bacteria</taxon>
        <taxon>Bacillati</taxon>
        <taxon>Bacillota</taxon>
        <taxon>Clostridia</taxon>
        <taxon>Eubacteriales</taxon>
        <taxon>Clostridiaceae</taxon>
        <taxon>Clostridium</taxon>
    </lineage>
</organism>
<dbReference type="PROSITE" id="PS50889">
    <property type="entry name" value="S4"/>
    <property type="match status" value="1"/>
</dbReference>
<keyword evidence="3" id="KW-1185">Reference proteome</keyword>
<evidence type="ECO:0000313" key="2">
    <source>
        <dbReference type="EMBL" id="SFD18764.1"/>
    </source>
</evidence>
<dbReference type="EMBL" id="FOMG01000024">
    <property type="protein sequence ID" value="SFD18764.1"/>
    <property type="molecule type" value="Genomic_DNA"/>
</dbReference>
<proteinExistence type="predicted"/>
<reference evidence="2 3" key="1">
    <citation type="submission" date="2016-10" db="EMBL/GenBank/DDBJ databases">
        <authorList>
            <person name="de Groot N.N."/>
        </authorList>
    </citation>
    <scope>NUCLEOTIDE SEQUENCE [LARGE SCALE GENOMIC DNA]</scope>
    <source>
        <strain evidence="2 3">DSM 12992</strain>
    </source>
</reference>
<accession>A0A1I1Q9F3</accession>
<evidence type="ECO:0000256" key="1">
    <source>
        <dbReference type="PROSITE-ProRule" id="PRU00182"/>
    </source>
</evidence>
<dbReference type="GO" id="GO:0003723">
    <property type="term" value="F:RNA binding"/>
    <property type="evidence" value="ECO:0007669"/>
    <property type="project" value="UniProtKB-KW"/>
</dbReference>
<dbReference type="RefSeq" id="WP_090092959.1">
    <property type="nucleotide sequence ID" value="NZ_FOMG01000024.1"/>
</dbReference>
<gene>
    <name evidence="2" type="ORF">SAMN05421842_1246</name>
</gene>
<dbReference type="InterPro" id="IPR036986">
    <property type="entry name" value="S4_RNA-bd_sf"/>
</dbReference>